<accession>A0A1A9A4Y0</accession>
<reference evidence="2" key="2">
    <citation type="submission" date="2016-05" db="EMBL/GenBank/DDBJ databases">
        <authorList>
            <person name="Lavstsen T."/>
            <person name="Jespersen J.S."/>
        </authorList>
    </citation>
    <scope>NUCLEOTIDE SEQUENCE [LARGE SCALE GENOMIC DNA]</scope>
</reference>
<evidence type="ECO:0000313" key="3">
    <source>
        <dbReference type="Proteomes" id="UP000078550"/>
    </source>
</evidence>
<keyword evidence="4" id="KW-1185">Reference proteome</keyword>
<evidence type="ECO:0000313" key="2">
    <source>
        <dbReference type="EMBL" id="SBT51158.1"/>
    </source>
</evidence>
<organism evidence="2 3">
    <name type="scientific">Plasmodium ovale wallikeri</name>
    <dbReference type="NCBI Taxonomy" id="864142"/>
    <lineage>
        <taxon>Eukaryota</taxon>
        <taxon>Sar</taxon>
        <taxon>Alveolata</taxon>
        <taxon>Apicomplexa</taxon>
        <taxon>Aconoidasida</taxon>
        <taxon>Haemosporida</taxon>
        <taxon>Plasmodiidae</taxon>
        <taxon>Plasmodium</taxon>
        <taxon>Plasmodium (Plasmodium)</taxon>
    </lineage>
</organism>
<proteinExistence type="predicted"/>
<evidence type="ECO:0000313" key="1">
    <source>
        <dbReference type="EMBL" id="SBT50829.1"/>
    </source>
</evidence>
<dbReference type="EMBL" id="FLRD01000165">
    <property type="protein sequence ID" value="SBT50829.1"/>
    <property type="molecule type" value="Genomic_DNA"/>
</dbReference>
<dbReference type="EMBL" id="FLRE01000206">
    <property type="protein sequence ID" value="SBT51158.1"/>
    <property type="molecule type" value="Genomic_DNA"/>
</dbReference>
<dbReference type="Proteomes" id="UP000078550">
    <property type="component" value="Unassembled WGS sequence"/>
</dbReference>
<protein>
    <submittedName>
        <fullName evidence="2">Uncharacterized protein</fullName>
    </submittedName>
</protein>
<name>A0A1A9A4Y0_PLAOA</name>
<evidence type="ECO:0000313" key="4">
    <source>
        <dbReference type="Proteomes" id="UP000078555"/>
    </source>
</evidence>
<dbReference type="AlphaFoldDB" id="A0A1A9A4Y0"/>
<sequence length="159" mass="18063">METHFPSRQLIAVNLSFSLLVCNDAKHSPRKYIINIILDISKLIPFSIRNCKHAVIHDALANINVIIKINILDEVKIIPSLYNGDGDKLKCNIPQKYVINNKASEIIIDNIPDINDENVEYKLSLIENINIIKIIGLKVNKIPTEKYFKDVPYNDAIEG</sequence>
<dbReference type="Proteomes" id="UP000078555">
    <property type="component" value="Unassembled WGS sequence"/>
</dbReference>
<reference evidence="3 4" key="1">
    <citation type="submission" date="2016-05" db="EMBL/GenBank/DDBJ databases">
        <authorList>
            <person name="Naeem Raeece"/>
        </authorList>
    </citation>
    <scope>NUCLEOTIDE SEQUENCE [LARGE SCALE GENOMIC DNA]</scope>
</reference>
<gene>
    <name evidence="1" type="ORF">POVWA1_062060</name>
    <name evidence="2" type="ORF">POVWA2_061650</name>
</gene>